<evidence type="ECO:0000313" key="2">
    <source>
        <dbReference type="Proteomes" id="UP001150904"/>
    </source>
</evidence>
<dbReference type="AlphaFoldDB" id="A0A9W9NFR4"/>
<dbReference type="Proteomes" id="UP001150904">
    <property type="component" value="Unassembled WGS sequence"/>
</dbReference>
<dbReference type="RefSeq" id="XP_058313625.1">
    <property type="nucleotide sequence ID" value="XM_058448214.1"/>
</dbReference>
<evidence type="ECO:0000313" key="1">
    <source>
        <dbReference type="EMBL" id="KAJ5219052.1"/>
    </source>
</evidence>
<organism evidence="1 2">
    <name type="scientific">Penicillium cinerascens</name>
    <dbReference type="NCBI Taxonomy" id="70096"/>
    <lineage>
        <taxon>Eukaryota</taxon>
        <taxon>Fungi</taxon>
        <taxon>Dikarya</taxon>
        <taxon>Ascomycota</taxon>
        <taxon>Pezizomycotina</taxon>
        <taxon>Eurotiomycetes</taxon>
        <taxon>Eurotiomycetidae</taxon>
        <taxon>Eurotiales</taxon>
        <taxon>Aspergillaceae</taxon>
        <taxon>Penicillium</taxon>
    </lineage>
</organism>
<proteinExistence type="predicted"/>
<dbReference type="EMBL" id="JAPQKR010000004">
    <property type="protein sequence ID" value="KAJ5219052.1"/>
    <property type="molecule type" value="Genomic_DNA"/>
</dbReference>
<accession>A0A9W9NFR4</accession>
<dbReference type="GeneID" id="83175514"/>
<keyword evidence="2" id="KW-1185">Reference proteome</keyword>
<dbReference type="OrthoDB" id="302966at2759"/>
<reference evidence="1" key="2">
    <citation type="journal article" date="2023" name="IMA Fungus">
        <title>Comparative genomic study of the Penicillium genus elucidates a diverse pangenome and 15 lateral gene transfer events.</title>
        <authorList>
            <person name="Petersen C."/>
            <person name="Sorensen T."/>
            <person name="Nielsen M.R."/>
            <person name="Sondergaard T.E."/>
            <person name="Sorensen J.L."/>
            <person name="Fitzpatrick D.A."/>
            <person name="Frisvad J.C."/>
            <person name="Nielsen K.L."/>
        </authorList>
    </citation>
    <scope>NUCLEOTIDE SEQUENCE</scope>
    <source>
        <strain evidence="1">IBT 15544</strain>
    </source>
</reference>
<reference evidence="1" key="1">
    <citation type="submission" date="2022-12" db="EMBL/GenBank/DDBJ databases">
        <authorList>
            <person name="Petersen C."/>
        </authorList>
    </citation>
    <scope>NUCLEOTIDE SEQUENCE</scope>
    <source>
        <strain evidence="1">IBT 15544</strain>
    </source>
</reference>
<gene>
    <name evidence="1" type="ORF">N7498_001151</name>
</gene>
<name>A0A9W9NFR4_9EURO</name>
<protein>
    <submittedName>
        <fullName evidence="1">Uncharacterized protein</fullName>
    </submittedName>
</protein>
<comment type="caution">
    <text evidence="1">The sequence shown here is derived from an EMBL/GenBank/DDBJ whole genome shotgun (WGS) entry which is preliminary data.</text>
</comment>
<sequence>MALPISSPSPKVDRFQQAMESVYGRFWNIRDPETWSPPQRSGGHRGRYLWTDAFGVVNLLTMHKEYTIAGGGCEDTRYLSLARRLIETVHDVLGRTRDGRSRLPGATDSHPLGGGLRIGKTDAHGPDCDGQYHHYLTIWMFALNRMAMASGDMDYNRQAVELARAIHPKFFVDRSAARPRMIWKMATDLSAPLVTSEGNLDPIDGFVVFRLLQATALEAGDGEVLTEEIGDYRRVMDRKGEHFVSSDPLDLGMTLWTAHWFSDRETWASNLATRCFEHIYNLFEIDQYLSRNIKFRLAFREFGTSLGLQCQAVQTTEKELAVDLKNWADSIIAAWDPYLELSISEDLTPEDMRPITRVMYSSALIPGAFCAGYLGPEPEPMAQR</sequence>